<dbReference type="AlphaFoldDB" id="A0AAD8GXJ0"/>
<reference evidence="1" key="2">
    <citation type="submission" date="2023-05" db="EMBL/GenBank/DDBJ databases">
        <authorList>
            <person name="Schelkunov M.I."/>
        </authorList>
    </citation>
    <scope>NUCLEOTIDE SEQUENCE</scope>
    <source>
        <strain evidence="1">Hsosn_3</strain>
        <tissue evidence="1">Leaf</tissue>
    </source>
</reference>
<name>A0AAD8GXJ0_9APIA</name>
<organism evidence="1 2">
    <name type="scientific">Heracleum sosnowskyi</name>
    <dbReference type="NCBI Taxonomy" id="360622"/>
    <lineage>
        <taxon>Eukaryota</taxon>
        <taxon>Viridiplantae</taxon>
        <taxon>Streptophyta</taxon>
        <taxon>Embryophyta</taxon>
        <taxon>Tracheophyta</taxon>
        <taxon>Spermatophyta</taxon>
        <taxon>Magnoliopsida</taxon>
        <taxon>eudicotyledons</taxon>
        <taxon>Gunneridae</taxon>
        <taxon>Pentapetalae</taxon>
        <taxon>asterids</taxon>
        <taxon>campanulids</taxon>
        <taxon>Apiales</taxon>
        <taxon>Apiaceae</taxon>
        <taxon>Apioideae</taxon>
        <taxon>apioid superclade</taxon>
        <taxon>Tordylieae</taxon>
        <taxon>Tordyliinae</taxon>
        <taxon>Heracleum</taxon>
    </lineage>
</organism>
<reference evidence="1" key="1">
    <citation type="submission" date="2023-02" db="EMBL/GenBank/DDBJ databases">
        <title>Genome of toxic invasive species Heracleum sosnowskyi carries increased number of genes despite the absence of recent whole-genome duplications.</title>
        <authorList>
            <person name="Schelkunov M."/>
            <person name="Shtratnikova V."/>
            <person name="Makarenko M."/>
            <person name="Klepikova A."/>
            <person name="Omelchenko D."/>
            <person name="Novikova G."/>
            <person name="Obukhova E."/>
            <person name="Bogdanov V."/>
            <person name="Penin A."/>
            <person name="Logacheva M."/>
        </authorList>
    </citation>
    <scope>NUCLEOTIDE SEQUENCE</scope>
    <source>
        <strain evidence="1">Hsosn_3</strain>
        <tissue evidence="1">Leaf</tissue>
    </source>
</reference>
<comment type="caution">
    <text evidence="1">The sequence shown here is derived from an EMBL/GenBank/DDBJ whole genome shotgun (WGS) entry which is preliminary data.</text>
</comment>
<sequence length="113" mass="12729">MKNKLGFNSTSIWGFRASVCGFERSKLNEYKEGRRLLDRCDKLLNSIAEMNATESQPSPVSVLDSSYYKDDSSLSPSPVIKRHLSYPGIHPPYPKNTLNNFFFTDGEESLTGC</sequence>
<dbReference type="PANTHER" id="PTHR31680">
    <property type="entry name" value="LONGIFOLIA PROTEIN"/>
    <property type="match status" value="1"/>
</dbReference>
<dbReference type="PANTHER" id="PTHR31680:SF12">
    <property type="entry name" value="OS11G0587300 PROTEIN"/>
    <property type="match status" value="1"/>
</dbReference>
<accession>A0AAD8GXJ0</accession>
<dbReference type="Proteomes" id="UP001237642">
    <property type="component" value="Unassembled WGS sequence"/>
</dbReference>
<evidence type="ECO:0000313" key="1">
    <source>
        <dbReference type="EMBL" id="KAK1355780.1"/>
    </source>
</evidence>
<dbReference type="GO" id="GO:0051513">
    <property type="term" value="P:regulation of monopolar cell growth"/>
    <property type="evidence" value="ECO:0007669"/>
    <property type="project" value="InterPro"/>
</dbReference>
<dbReference type="EMBL" id="JAUIZM010000011">
    <property type="protein sequence ID" value="KAK1355780.1"/>
    <property type="molecule type" value="Genomic_DNA"/>
</dbReference>
<protein>
    <submittedName>
        <fullName evidence="1">Uncharacterized protein</fullName>
    </submittedName>
</protein>
<keyword evidence="2" id="KW-1185">Reference proteome</keyword>
<dbReference type="InterPro" id="IPR033334">
    <property type="entry name" value="LNG1/2"/>
</dbReference>
<gene>
    <name evidence="1" type="ORF">POM88_049036</name>
</gene>
<evidence type="ECO:0000313" key="2">
    <source>
        <dbReference type="Proteomes" id="UP001237642"/>
    </source>
</evidence>
<proteinExistence type="predicted"/>